<comment type="similarity">
    <text evidence="3">Belongs to the TRAFAC class dynamin-like GTPase superfamily. GB1/RHD3 GTPase family.</text>
</comment>
<evidence type="ECO:0000256" key="1">
    <source>
        <dbReference type="ARBA" id="ARBA00022741"/>
    </source>
</evidence>
<keyword evidence="6" id="KW-1185">Reference proteome</keyword>
<evidence type="ECO:0000256" key="3">
    <source>
        <dbReference type="PROSITE-ProRule" id="PRU01052"/>
    </source>
</evidence>
<dbReference type="GO" id="GO:0005525">
    <property type="term" value="F:GTP binding"/>
    <property type="evidence" value="ECO:0007669"/>
    <property type="project" value="UniProtKB-KW"/>
</dbReference>
<keyword evidence="2" id="KW-0342">GTP-binding</keyword>
<dbReference type="PROSITE" id="PS51715">
    <property type="entry name" value="G_GB1_RHD3"/>
    <property type="match status" value="1"/>
</dbReference>
<feature type="domain" description="GB1/RHD3-type G" evidence="4">
    <location>
        <begin position="57"/>
        <end position="301"/>
    </location>
</feature>
<sequence length="975" mass="113438">MASGSGTIERSFKSVSILQKKSKHQDAIRIFKIDTKTGKMILYEDQLQLLKSDKFKDYKVCVISVNGSYRTGKSFLLNFFLHCLKKKCQSVQGEWMDVNDTLTHGFLWEKSAQRVTDGILIYPEIFLTTTKEGEKMAIILMDTQGMSDHQTSYTECIKIFALSALISSVHIYNIQNKLDLEHLGVLQLFAGYGAMFSDNEKKPFQDLYILVRDWVNFEEYDFGFEGGKELLTSTFKAHQQSNLSGIQKTVKDNFEKVQCFLMPKPGNQVEKKGFKGNFNDIRKIFRNHVKTFVEKLLTSKNLVPKKINNKFVTVEELFRFIDGYWRCINETEELCTESIYMATAEISLQHLVNRKVDEYKKRLGSCTDRTQAENEESKILKEFENAREMKLGTKKMRGSFKQQLTQLLDALFNEFHTILNYEDELGNEYIEQLQKCSTLEQAEKIKHRILKKFLKMLKSFNYLNGAQEVPKQRLAGLLDKVYTDFLMLFNHVNALKMEYIEHIAKCITLKPTSEAKETILKKFRHNTKNMDCNEQLRDCFKQRLTKLLDKMCKKFYTLFDLMNQLIEKYTKAVKKCRTLKQAQEVMSDILGEFQEKVENIHCGKELLEHFKRRLSVQLDKVYNDFHILFDHANRLIEEYSERVKGCSTLEEVQAEIQIILVTIEKKNLNCEKELRRHFKKRLKAPLCKVYNDFFIRFNRVNRLVEEYSEHVKGCRTLENAKREKQRILETAEEENLNGDTELGDHLKQRLYELLDKVYDDFCVIFNYVEQLIEEYLKSVKTYRTLEEALAERLRISVIFDGQKFNCKKKLQVHFRKRLNAALHKVYSNFRIPCDYVNELIVEYTILVKQCRTLADAKEKMQGIVVTFEKKKLNCEDELRNIFGKYLTEECSQIYENNKTEIEMNHVDDVSEAIGKWSSNILGLFGGIFGGLKGDPALSAALSGAGKVAGDGLGAAAREIGTLVVKGKNTDNNNPE</sequence>
<gene>
    <name evidence="5" type="ORF">Zmor_015107</name>
</gene>
<name>A0AA38MGV2_9CUCU</name>
<dbReference type="InterPro" id="IPR015894">
    <property type="entry name" value="Guanylate-bd_N"/>
</dbReference>
<proteinExistence type="inferred from homology"/>
<protein>
    <recommendedName>
        <fullName evidence="4">GB1/RHD3-type G domain-containing protein</fullName>
    </recommendedName>
</protein>
<evidence type="ECO:0000313" key="5">
    <source>
        <dbReference type="EMBL" id="KAJ3656002.1"/>
    </source>
</evidence>
<dbReference type="SUPFAM" id="SSF52540">
    <property type="entry name" value="P-loop containing nucleoside triphosphate hydrolases"/>
    <property type="match status" value="1"/>
</dbReference>
<comment type="caution">
    <text evidence="5">The sequence shown here is derived from an EMBL/GenBank/DDBJ whole genome shotgun (WGS) entry which is preliminary data.</text>
</comment>
<dbReference type="Proteomes" id="UP001168821">
    <property type="component" value="Unassembled WGS sequence"/>
</dbReference>
<evidence type="ECO:0000313" key="6">
    <source>
        <dbReference type="Proteomes" id="UP001168821"/>
    </source>
</evidence>
<dbReference type="Gene3D" id="3.40.50.300">
    <property type="entry name" value="P-loop containing nucleotide triphosphate hydrolases"/>
    <property type="match status" value="1"/>
</dbReference>
<dbReference type="GO" id="GO:0003924">
    <property type="term" value="F:GTPase activity"/>
    <property type="evidence" value="ECO:0007669"/>
    <property type="project" value="InterPro"/>
</dbReference>
<dbReference type="Pfam" id="PF02263">
    <property type="entry name" value="GBP"/>
    <property type="match status" value="1"/>
</dbReference>
<dbReference type="AlphaFoldDB" id="A0AA38MGV2"/>
<evidence type="ECO:0000256" key="2">
    <source>
        <dbReference type="ARBA" id="ARBA00023134"/>
    </source>
</evidence>
<reference evidence="5" key="1">
    <citation type="journal article" date="2023" name="G3 (Bethesda)">
        <title>Whole genome assemblies of Zophobas morio and Tenebrio molitor.</title>
        <authorList>
            <person name="Kaur S."/>
            <person name="Stinson S.A."/>
            <person name="diCenzo G.C."/>
        </authorList>
    </citation>
    <scope>NUCLEOTIDE SEQUENCE</scope>
    <source>
        <strain evidence="5">QUZm001</strain>
    </source>
</reference>
<accession>A0AA38MGV2</accession>
<dbReference type="EMBL" id="JALNTZ010000004">
    <property type="protein sequence ID" value="KAJ3656002.1"/>
    <property type="molecule type" value="Genomic_DNA"/>
</dbReference>
<organism evidence="5 6">
    <name type="scientific">Zophobas morio</name>
    <dbReference type="NCBI Taxonomy" id="2755281"/>
    <lineage>
        <taxon>Eukaryota</taxon>
        <taxon>Metazoa</taxon>
        <taxon>Ecdysozoa</taxon>
        <taxon>Arthropoda</taxon>
        <taxon>Hexapoda</taxon>
        <taxon>Insecta</taxon>
        <taxon>Pterygota</taxon>
        <taxon>Neoptera</taxon>
        <taxon>Endopterygota</taxon>
        <taxon>Coleoptera</taxon>
        <taxon>Polyphaga</taxon>
        <taxon>Cucujiformia</taxon>
        <taxon>Tenebrionidae</taxon>
        <taxon>Zophobas</taxon>
    </lineage>
</organism>
<dbReference type="InterPro" id="IPR030386">
    <property type="entry name" value="G_GB1_RHD3_dom"/>
</dbReference>
<keyword evidence="1" id="KW-0547">Nucleotide-binding</keyword>
<dbReference type="PANTHER" id="PTHR10751">
    <property type="entry name" value="GUANYLATE BINDING PROTEIN"/>
    <property type="match status" value="1"/>
</dbReference>
<evidence type="ECO:0000259" key="4">
    <source>
        <dbReference type="PROSITE" id="PS51715"/>
    </source>
</evidence>
<dbReference type="InterPro" id="IPR027417">
    <property type="entry name" value="P-loop_NTPase"/>
</dbReference>